<evidence type="ECO:0000313" key="7">
    <source>
        <dbReference type="Proteomes" id="UP000262073"/>
    </source>
</evidence>
<dbReference type="Pfam" id="PF02927">
    <property type="entry name" value="CelD_N"/>
    <property type="match status" value="1"/>
</dbReference>
<dbReference type="OrthoDB" id="5936802at2"/>
<dbReference type="Gene3D" id="2.60.40.10">
    <property type="entry name" value="Immunoglobulins"/>
    <property type="match status" value="1"/>
</dbReference>
<dbReference type="InterPro" id="IPR008928">
    <property type="entry name" value="6-hairpin_glycosidase_sf"/>
</dbReference>
<dbReference type="Proteomes" id="UP000262073">
    <property type="component" value="Chromosome"/>
</dbReference>
<dbReference type="SUPFAM" id="SSF81296">
    <property type="entry name" value="E set domains"/>
    <property type="match status" value="1"/>
</dbReference>
<dbReference type="CDD" id="cd02850">
    <property type="entry name" value="E_set_Cellulase_N"/>
    <property type="match status" value="1"/>
</dbReference>
<dbReference type="KEGG" id="salm:D0Y50_01415"/>
<dbReference type="SUPFAM" id="SSF48208">
    <property type="entry name" value="Six-hairpin glycosidases"/>
    <property type="match status" value="1"/>
</dbReference>
<dbReference type="Pfam" id="PF00759">
    <property type="entry name" value="Glyco_hydro_9"/>
    <property type="match status" value="1"/>
</dbReference>
<dbReference type="InterPro" id="IPR012341">
    <property type="entry name" value="6hp_glycosidase-like_sf"/>
</dbReference>
<dbReference type="InterPro" id="IPR013783">
    <property type="entry name" value="Ig-like_fold"/>
</dbReference>
<name>A0A346NS41_9ALTE</name>
<gene>
    <name evidence="6" type="ORF">D0Y50_01415</name>
</gene>
<feature type="domain" description="Glycoside hydrolase family 9" evidence="4">
    <location>
        <begin position="378"/>
        <end position="756"/>
    </location>
</feature>
<reference evidence="6 7" key="1">
    <citation type="submission" date="2018-08" db="EMBL/GenBank/DDBJ databases">
        <title>Salinimonas sediminis sp. nov., a piezophilic bacterium isolated from a deep-sea sediment sample from the New Britain Trench.</title>
        <authorList>
            <person name="Cao J."/>
        </authorList>
    </citation>
    <scope>NUCLEOTIDE SEQUENCE [LARGE SCALE GENOMIC DNA]</scope>
    <source>
        <strain evidence="6 7">N102</strain>
    </source>
</reference>
<evidence type="ECO:0000256" key="2">
    <source>
        <dbReference type="ARBA" id="ARBA00023277"/>
    </source>
</evidence>
<protein>
    <submittedName>
        <fullName evidence="6">Glycoside hydrolase</fullName>
    </submittedName>
</protein>
<dbReference type="GO" id="GO:0008810">
    <property type="term" value="F:cellulase activity"/>
    <property type="evidence" value="ECO:0007669"/>
    <property type="project" value="InterPro"/>
</dbReference>
<keyword evidence="3" id="KW-0624">Polysaccharide degradation</keyword>
<dbReference type="AlphaFoldDB" id="A0A346NS41"/>
<evidence type="ECO:0000259" key="4">
    <source>
        <dbReference type="Pfam" id="PF00759"/>
    </source>
</evidence>
<accession>A0A346NS41</accession>
<feature type="domain" description="Cellulase Ig-like" evidence="5">
    <location>
        <begin position="260"/>
        <end position="339"/>
    </location>
</feature>
<keyword evidence="2" id="KW-0119">Carbohydrate metabolism</keyword>
<dbReference type="Gene3D" id="1.50.10.10">
    <property type="match status" value="1"/>
</dbReference>
<dbReference type="InterPro" id="IPR001701">
    <property type="entry name" value="Glyco_hydro_9"/>
</dbReference>
<evidence type="ECO:0000256" key="1">
    <source>
        <dbReference type="ARBA" id="ARBA00007072"/>
    </source>
</evidence>
<sequence>MAGSIACLIATGVMSSAAQCEPAPLVLNDAEYFEQPGFNVVVFSNWYNGLFGDSKISGVELIHHGERMATNGDIRLNATPEQWDLIPEFVSRHVDPADNSIQATLRYPDHDFTYTIVAKPQGGKIKISVVLPAPLPPALAGKAGFNLEFLPATYFETSYLADGKPGTFPLYPTGIKEINGQSAPQPLAEAATLTLAPEDDNRRITVTSNAGKLRLYDGRSKAQNGWFVLRQILPEDKSGTVLEWNLEASTTANWQRAPVIGHSQVGYLPSQLKRAVIELDKQASLKQPATLIKIAQDGSRDEVLSQVPTAWGDYTRYQYAVFDFTKITTPGLYQLSYGETVTAPFVIGEDVYASAWHATLDHYFPVQMDHVLVNEAYRVWHGASHLDDALQAPVNHQHFDLYAQGPTTDTAFEPGEHIPGLNVGGWYDAGDYDIRTQTQYATVRDLVNTWEEFNIKRDTTLVDYDAKFVDLHVADGKPDVLQQIEHGTLALVAQYEAVGHAIPGIIVPDISQYTHLGDGITMTDNLIYDPSLDKHEANGLRSGKFDDRWAFTSKSTPLNYGAMAALAAASRALAEHAPALADNALTIAKNAWHTEANQQPDLFHHGNTTGGGLEEEKFKAAVELLITTGEAQYADAITALLPALRQAFGDYAVDALRVVDYMGKSYKQTIQQVAERYQTQQQQKTSGNPYQVEITEGGWAGNGTILQSAIIDYYLHKVFPQQFDGQGVYRALDYLYGTHPDSDISFVSGVGTQSKKVAYGMNRADYSFIAGAIVPGVLILKPDLPENKENWPFMWGQNEYVINVGASYLFTVNAARHMAAQKQ</sequence>
<proteinExistence type="inferred from homology"/>
<dbReference type="EMBL" id="CP031769">
    <property type="protein sequence ID" value="AXR08348.1"/>
    <property type="molecule type" value="Genomic_DNA"/>
</dbReference>
<evidence type="ECO:0000256" key="3">
    <source>
        <dbReference type="ARBA" id="ARBA00023326"/>
    </source>
</evidence>
<keyword evidence="7" id="KW-1185">Reference proteome</keyword>
<evidence type="ECO:0000259" key="5">
    <source>
        <dbReference type="Pfam" id="PF02927"/>
    </source>
</evidence>
<organism evidence="6 7">
    <name type="scientific">Salinimonas sediminis</name>
    <dbReference type="NCBI Taxonomy" id="2303538"/>
    <lineage>
        <taxon>Bacteria</taxon>
        <taxon>Pseudomonadati</taxon>
        <taxon>Pseudomonadota</taxon>
        <taxon>Gammaproteobacteria</taxon>
        <taxon>Alteromonadales</taxon>
        <taxon>Alteromonadaceae</taxon>
        <taxon>Alteromonas/Salinimonas group</taxon>
        <taxon>Salinimonas</taxon>
    </lineage>
</organism>
<dbReference type="InterPro" id="IPR004197">
    <property type="entry name" value="Cellulase_Ig-like"/>
</dbReference>
<evidence type="ECO:0000313" key="6">
    <source>
        <dbReference type="EMBL" id="AXR08348.1"/>
    </source>
</evidence>
<dbReference type="GO" id="GO:0000272">
    <property type="term" value="P:polysaccharide catabolic process"/>
    <property type="evidence" value="ECO:0007669"/>
    <property type="project" value="UniProtKB-KW"/>
</dbReference>
<dbReference type="InterPro" id="IPR014756">
    <property type="entry name" value="Ig_E-set"/>
</dbReference>
<keyword evidence="6" id="KW-0378">Hydrolase</keyword>
<comment type="similarity">
    <text evidence="1">Belongs to the glycosyl hydrolase 9 (cellulase E) family.</text>
</comment>